<feature type="region of interest" description="Disordered" evidence="1">
    <location>
        <begin position="1"/>
        <end position="40"/>
    </location>
</feature>
<reference evidence="3" key="1">
    <citation type="submission" date="2007-03" db="EMBL/GenBank/DDBJ databases">
        <title>Complete sequence of chromosome 2 of Burkholderia vietnamiensis G4.</title>
        <authorList>
            <consortium name="US DOE Joint Genome Institute"/>
            <person name="Copeland A."/>
            <person name="Lucas S."/>
            <person name="Lapidus A."/>
            <person name="Barry K."/>
            <person name="Detter J.C."/>
            <person name="Glavina del Rio T."/>
            <person name="Hammon N."/>
            <person name="Israni S."/>
            <person name="Dalin E."/>
            <person name="Tice H."/>
            <person name="Pitluck S."/>
            <person name="Chain P."/>
            <person name="Malfatti S."/>
            <person name="Shin M."/>
            <person name="Vergez L."/>
            <person name="Schmutz J."/>
            <person name="Larimer F."/>
            <person name="Land M."/>
            <person name="Hauser L."/>
            <person name="Kyrpides N."/>
            <person name="Tiedje J."/>
            <person name="Richardson P."/>
        </authorList>
    </citation>
    <scope>NUCLEOTIDE SEQUENCE [LARGE SCALE GENOMIC DNA]</scope>
    <source>
        <strain evidence="3">G4 / LMG 22486</strain>
    </source>
</reference>
<name>A4JPR6_BURVG</name>
<organism evidence="2 3">
    <name type="scientific">Burkholderia vietnamiensis (strain G4 / LMG 22486)</name>
    <name type="common">Burkholderia cepacia (strain R1808)</name>
    <dbReference type="NCBI Taxonomy" id="269482"/>
    <lineage>
        <taxon>Bacteria</taxon>
        <taxon>Pseudomonadati</taxon>
        <taxon>Pseudomonadota</taxon>
        <taxon>Betaproteobacteria</taxon>
        <taxon>Burkholderiales</taxon>
        <taxon>Burkholderiaceae</taxon>
        <taxon>Burkholderia</taxon>
        <taxon>Burkholderia cepacia complex</taxon>
    </lineage>
</organism>
<protein>
    <submittedName>
        <fullName evidence="2">Uncharacterized protein</fullName>
    </submittedName>
</protein>
<evidence type="ECO:0000256" key="1">
    <source>
        <dbReference type="SAM" id="MobiDB-lite"/>
    </source>
</evidence>
<dbReference type="AlphaFoldDB" id="A4JPR6"/>
<evidence type="ECO:0000313" key="2">
    <source>
        <dbReference type="EMBL" id="ABO58269.1"/>
    </source>
</evidence>
<evidence type="ECO:0000313" key="3">
    <source>
        <dbReference type="Proteomes" id="UP000002287"/>
    </source>
</evidence>
<dbReference type="HOGENOM" id="CLU_1033188_0_0_4"/>
<accession>A4JPR6</accession>
<dbReference type="EMBL" id="CP000615">
    <property type="protein sequence ID" value="ABO58269.1"/>
    <property type="molecule type" value="Genomic_DNA"/>
</dbReference>
<proteinExistence type="predicted"/>
<gene>
    <name evidence="2" type="ordered locus">Bcep1808_5321</name>
</gene>
<sequence>MSRRERRCRSVVARNDSGSSTRNARIPERRQRRTRDAGTAPRVVRLPHRCAENARIKLLLVVFIAVPRLLIDETAAPPIFTASGRLPAGAVNTASGMPRTIAPTIAGGTARGQRGNMRFSFQECIAATGGRLRRSSTDEKQSHRRPRDAVRGAACVCYRTSVSELRIARCRFGTMDTSTPENGLPPGFRGLAASCGRVARASCAFAQSVRAYGKGPIARCMQRQTDYPKMRLIHPRKSRLARASVVNAAERRIAKPVRAAPLSTGPHIR</sequence>
<dbReference type="KEGG" id="bvi:Bcep1808_5321"/>
<dbReference type="Proteomes" id="UP000002287">
    <property type="component" value="Chromosome 2"/>
</dbReference>